<dbReference type="AlphaFoldDB" id="A0A2H1FD86"/>
<dbReference type="Proteomes" id="UP000230607">
    <property type="component" value="Chromosome 1"/>
</dbReference>
<keyword evidence="4" id="KW-0862">Zinc</keyword>
<dbReference type="PROSITE" id="PS50249">
    <property type="entry name" value="MPN"/>
    <property type="match status" value="1"/>
</dbReference>
<feature type="domain" description="MPN" evidence="6">
    <location>
        <begin position="6"/>
        <end position="137"/>
    </location>
</feature>
<evidence type="ECO:0000313" key="8">
    <source>
        <dbReference type="Proteomes" id="UP000230607"/>
    </source>
</evidence>
<keyword evidence="1" id="KW-0645">Protease</keyword>
<dbReference type="InterPro" id="IPR037518">
    <property type="entry name" value="MPN"/>
</dbReference>
<organism evidence="7 8">
    <name type="scientific">Candidatus Nitrosotalea okcheonensis</name>
    <dbReference type="NCBI Taxonomy" id="1903276"/>
    <lineage>
        <taxon>Archaea</taxon>
        <taxon>Nitrososphaerota</taxon>
        <taxon>Nitrososphaeria</taxon>
        <taxon>Nitrosotaleales</taxon>
        <taxon>Nitrosotaleaceae</taxon>
        <taxon>Nitrosotalea</taxon>
    </lineage>
</organism>
<dbReference type="CDD" id="cd08070">
    <property type="entry name" value="MPN_like"/>
    <property type="match status" value="1"/>
</dbReference>
<dbReference type="GO" id="GO:0006508">
    <property type="term" value="P:proteolysis"/>
    <property type="evidence" value="ECO:0007669"/>
    <property type="project" value="UniProtKB-KW"/>
</dbReference>
<evidence type="ECO:0000256" key="2">
    <source>
        <dbReference type="ARBA" id="ARBA00022723"/>
    </source>
</evidence>
<dbReference type="RefSeq" id="WP_231911830.1">
    <property type="nucleotide sequence ID" value="NZ_LT841358.1"/>
</dbReference>
<dbReference type="EMBL" id="LT841358">
    <property type="protein sequence ID" value="SMH70619.1"/>
    <property type="molecule type" value="Genomic_DNA"/>
</dbReference>
<dbReference type="Pfam" id="PF14464">
    <property type="entry name" value="Prok-JAB"/>
    <property type="match status" value="1"/>
</dbReference>
<dbReference type="PANTHER" id="PTHR34858">
    <property type="entry name" value="CYSO-CYSTEINE PEPTIDASE"/>
    <property type="match status" value="1"/>
</dbReference>
<dbReference type="InterPro" id="IPR028090">
    <property type="entry name" value="JAB_dom_prok"/>
</dbReference>
<evidence type="ECO:0000313" key="7">
    <source>
        <dbReference type="EMBL" id="SMH70619.1"/>
    </source>
</evidence>
<keyword evidence="2" id="KW-0479">Metal-binding</keyword>
<evidence type="ECO:0000256" key="5">
    <source>
        <dbReference type="ARBA" id="ARBA00023049"/>
    </source>
</evidence>
<evidence type="ECO:0000256" key="4">
    <source>
        <dbReference type="ARBA" id="ARBA00022833"/>
    </source>
</evidence>
<reference evidence="8" key="1">
    <citation type="submission" date="2017-03" db="EMBL/GenBank/DDBJ databases">
        <authorList>
            <person name="Herbold C."/>
        </authorList>
    </citation>
    <scope>NUCLEOTIDE SEQUENCE [LARGE SCALE GENOMIC DNA]</scope>
</reference>
<keyword evidence="8" id="KW-1185">Reference proteome</keyword>
<evidence type="ECO:0000256" key="3">
    <source>
        <dbReference type="ARBA" id="ARBA00022801"/>
    </source>
</evidence>
<dbReference type="GO" id="GO:0008270">
    <property type="term" value="F:zinc ion binding"/>
    <property type="evidence" value="ECO:0007669"/>
    <property type="project" value="TreeGrafter"/>
</dbReference>
<evidence type="ECO:0000259" key="6">
    <source>
        <dbReference type="PROSITE" id="PS50249"/>
    </source>
</evidence>
<dbReference type="Gene3D" id="3.40.140.10">
    <property type="entry name" value="Cytidine Deaminase, domain 2"/>
    <property type="match status" value="1"/>
</dbReference>
<gene>
    <name evidence="7" type="ORF">NCS_10426</name>
</gene>
<keyword evidence="5" id="KW-0482">Metalloprotease</keyword>
<dbReference type="InterPro" id="IPR051929">
    <property type="entry name" value="VirAsm_ModProt"/>
</dbReference>
<dbReference type="GO" id="GO:0008235">
    <property type="term" value="F:metalloexopeptidase activity"/>
    <property type="evidence" value="ECO:0007669"/>
    <property type="project" value="TreeGrafter"/>
</dbReference>
<dbReference type="SMART" id="SM00232">
    <property type="entry name" value="JAB_MPN"/>
    <property type="match status" value="1"/>
</dbReference>
<dbReference type="PANTHER" id="PTHR34858:SF1">
    <property type="entry name" value="CYSO-CYSTEINE PEPTIDASE"/>
    <property type="match status" value="1"/>
</dbReference>
<protein>
    <submittedName>
        <fullName evidence="7">Mov34/MPN/PAD-1 family protein</fullName>
    </submittedName>
</protein>
<name>A0A2H1FD86_9ARCH</name>
<accession>A0A2H1FD86</accession>
<dbReference type="InterPro" id="IPR000555">
    <property type="entry name" value="JAMM/MPN+_dom"/>
</dbReference>
<sequence>MTIKVIIFSKNQIETLKKHSEQNSPNEACAILFGNNVNYQVTIKEIFLTKNIDQAPANFTISSEELIAAYSSAEKMALDVSGIFHSHPVSVPYPSLTDKKYMEINPVPWIIFSNINDEFKAYIYNSGIIIEIPVKVL</sequence>
<keyword evidence="3" id="KW-0378">Hydrolase</keyword>
<proteinExistence type="predicted"/>
<evidence type="ECO:0000256" key="1">
    <source>
        <dbReference type="ARBA" id="ARBA00022670"/>
    </source>
</evidence>
<dbReference type="SUPFAM" id="SSF102712">
    <property type="entry name" value="JAB1/MPN domain"/>
    <property type="match status" value="1"/>
</dbReference>